<organism evidence="3 4">
    <name type="scientific">Vicia faba</name>
    <name type="common">Broad bean</name>
    <name type="synonym">Faba vulgaris</name>
    <dbReference type="NCBI Taxonomy" id="3906"/>
    <lineage>
        <taxon>Eukaryota</taxon>
        <taxon>Viridiplantae</taxon>
        <taxon>Streptophyta</taxon>
        <taxon>Embryophyta</taxon>
        <taxon>Tracheophyta</taxon>
        <taxon>Spermatophyta</taxon>
        <taxon>Magnoliopsida</taxon>
        <taxon>eudicotyledons</taxon>
        <taxon>Gunneridae</taxon>
        <taxon>Pentapetalae</taxon>
        <taxon>rosids</taxon>
        <taxon>fabids</taxon>
        <taxon>Fabales</taxon>
        <taxon>Fabaceae</taxon>
        <taxon>Papilionoideae</taxon>
        <taxon>50 kb inversion clade</taxon>
        <taxon>NPAAA clade</taxon>
        <taxon>Hologalegina</taxon>
        <taxon>IRL clade</taxon>
        <taxon>Fabeae</taxon>
        <taxon>Vicia</taxon>
    </lineage>
</organism>
<proteinExistence type="predicted"/>
<evidence type="ECO:0000256" key="1">
    <source>
        <dbReference type="SAM" id="MobiDB-lite"/>
    </source>
</evidence>
<feature type="compositionally biased region" description="Polar residues" evidence="1">
    <location>
        <begin position="60"/>
        <end position="79"/>
    </location>
</feature>
<feature type="chain" id="PRO_5043751533" evidence="2">
    <location>
        <begin position="24"/>
        <end position="124"/>
    </location>
</feature>
<dbReference type="PANTHER" id="PTHR33373:SF27">
    <property type="entry name" value="DUF4050 FAMILY PROTEIN"/>
    <property type="match status" value="1"/>
</dbReference>
<keyword evidence="4" id="KW-1185">Reference proteome</keyword>
<evidence type="ECO:0000313" key="3">
    <source>
        <dbReference type="EMBL" id="CAI8592576.1"/>
    </source>
</evidence>
<feature type="compositionally biased region" description="Polar residues" evidence="1">
    <location>
        <begin position="85"/>
        <end position="96"/>
    </location>
</feature>
<evidence type="ECO:0000313" key="4">
    <source>
        <dbReference type="Proteomes" id="UP001157006"/>
    </source>
</evidence>
<accession>A0AAV0Z490</accession>
<feature type="region of interest" description="Disordered" evidence="1">
    <location>
        <begin position="54"/>
        <end position="98"/>
    </location>
</feature>
<dbReference type="Proteomes" id="UP001157006">
    <property type="component" value="Chromosome 1S"/>
</dbReference>
<keyword evidence="2" id="KW-0732">Signal</keyword>
<dbReference type="PANTHER" id="PTHR33373">
    <property type="entry name" value="OS07G0479600 PROTEIN"/>
    <property type="match status" value="1"/>
</dbReference>
<gene>
    <name evidence="3" type="ORF">VFH_I046560</name>
</gene>
<protein>
    <submittedName>
        <fullName evidence="3">Uncharacterized protein</fullName>
    </submittedName>
</protein>
<reference evidence="3 4" key="1">
    <citation type="submission" date="2023-01" db="EMBL/GenBank/DDBJ databases">
        <authorList>
            <person name="Kreplak J."/>
        </authorList>
    </citation>
    <scope>NUCLEOTIDE SEQUENCE [LARGE SCALE GENOMIC DNA]</scope>
</reference>
<evidence type="ECO:0000256" key="2">
    <source>
        <dbReference type="SAM" id="SignalP"/>
    </source>
</evidence>
<name>A0AAV0Z490_VICFA</name>
<feature type="signal peptide" evidence="2">
    <location>
        <begin position="1"/>
        <end position="23"/>
    </location>
</feature>
<dbReference type="EMBL" id="OX451735">
    <property type="protein sequence ID" value="CAI8592576.1"/>
    <property type="molecule type" value="Genomic_DNA"/>
</dbReference>
<sequence>MHICGYVPPWLCQILACMGGCLGCFSKPLEIILMDEADASKELKYQAQTMDKDNRPEDFWNNSAIDVDHSATQSQTSISPIVVSNHPSDPQSSDAIQTDPPEFVNHGLLLWKQIQQQRSTCCEC</sequence>
<dbReference type="AlphaFoldDB" id="A0AAV0Z490"/>